<dbReference type="InterPro" id="IPR035595">
    <property type="entry name" value="UDP_glycos_trans_CS"/>
</dbReference>
<evidence type="ECO:0000256" key="2">
    <source>
        <dbReference type="ARBA" id="ARBA00022676"/>
    </source>
</evidence>
<dbReference type="Gene3D" id="3.40.50.2000">
    <property type="entry name" value="Glycogen Phosphorylase B"/>
    <property type="match status" value="2"/>
</dbReference>
<keyword evidence="2 4" id="KW-0328">Glycosyltransferase</keyword>
<gene>
    <name evidence="6" type="ORF">FNV43_RR17318</name>
</gene>
<protein>
    <recommendedName>
        <fullName evidence="5">Glycosyltransferase</fullName>
        <ecNumber evidence="5">2.4.1.-</ecNumber>
    </recommendedName>
</protein>
<comment type="similarity">
    <text evidence="1 4">Belongs to the UDP-glycosyltransferase family.</text>
</comment>
<dbReference type="PANTHER" id="PTHR48046:SF1">
    <property type="entry name" value="GLYCOSYLTRANSFERASE-RELATED"/>
    <property type="match status" value="1"/>
</dbReference>
<reference evidence="6" key="1">
    <citation type="submission" date="2020-03" db="EMBL/GenBank/DDBJ databases">
        <title>A high-quality chromosome-level genome assembly of a woody plant with both climbing and erect habits, Rhamnella rubrinervis.</title>
        <authorList>
            <person name="Lu Z."/>
            <person name="Yang Y."/>
            <person name="Zhu X."/>
            <person name="Sun Y."/>
        </authorList>
    </citation>
    <scope>NUCLEOTIDE SEQUENCE</scope>
    <source>
        <strain evidence="6">BYM</strain>
        <tissue evidence="6">Leaf</tissue>
    </source>
</reference>
<evidence type="ECO:0000313" key="7">
    <source>
        <dbReference type="Proteomes" id="UP000796880"/>
    </source>
</evidence>
<evidence type="ECO:0000256" key="3">
    <source>
        <dbReference type="ARBA" id="ARBA00022679"/>
    </source>
</evidence>
<dbReference type="CDD" id="cd03784">
    <property type="entry name" value="GT1_Gtf-like"/>
    <property type="match status" value="1"/>
</dbReference>
<dbReference type="FunFam" id="3.40.50.2000:FF:000051">
    <property type="entry name" value="Glycosyltransferase"/>
    <property type="match status" value="1"/>
</dbReference>
<dbReference type="AlphaFoldDB" id="A0A8K0E1G2"/>
<dbReference type="PROSITE" id="PS00375">
    <property type="entry name" value="UDPGT"/>
    <property type="match status" value="1"/>
</dbReference>
<dbReference type="GO" id="GO:0008194">
    <property type="term" value="F:UDP-glycosyltransferase activity"/>
    <property type="evidence" value="ECO:0007669"/>
    <property type="project" value="InterPro"/>
</dbReference>
<dbReference type="Proteomes" id="UP000796880">
    <property type="component" value="Unassembled WGS sequence"/>
</dbReference>
<dbReference type="EC" id="2.4.1.-" evidence="5"/>
<comment type="caution">
    <text evidence="6">The sequence shown here is derived from an EMBL/GenBank/DDBJ whole genome shotgun (WGS) entry which is preliminary data.</text>
</comment>
<evidence type="ECO:0000256" key="4">
    <source>
        <dbReference type="RuleBase" id="RU003718"/>
    </source>
</evidence>
<dbReference type="EMBL" id="VOIH02000008">
    <property type="protein sequence ID" value="KAF3439043.1"/>
    <property type="molecule type" value="Genomic_DNA"/>
</dbReference>
<evidence type="ECO:0000256" key="1">
    <source>
        <dbReference type="ARBA" id="ARBA00009995"/>
    </source>
</evidence>
<keyword evidence="7" id="KW-1185">Reference proteome</keyword>
<evidence type="ECO:0000313" key="6">
    <source>
        <dbReference type="EMBL" id="KAF3439043.1"/>
    </source>
</evidence>
<dbReference type="SUPFAM" id="SSF53756">
    <property type="entry name" value="UDP-Glycosyltransferase/glycogen phosphorylase"/>
    <property type="match status" value="1"/>
</dbReference>
<dbReference type="Pfam" id="PF00201">
    <property type="entry name" value="UDPGT"/>
    <property type="match status" value="1"/>
</dbReference>
<accession>A0A8K0E1G2</accession>
<name>A0A8K0E1G2_9ROSA</name>
<dbReference type="FunFam" id="3.40.50.2000:FF:000054">
    <property type="entry name" value="Glycosyltransferase"/>
    <property type="match status" value="1"/>
</dbReference>
<proteinExistence type="inferred from homology"/>
<evidence type="ECO:0000256" key="5">
    <source>
        <dbReference type="RuleBase" id="RU362057"/>
    </source>
</evidence>
<dbReference type="InterPro" id="IPR002213">
    <property type="entry name" value="UDP_glucos_trans"/>
</dbReference>
<organism evidence="6 7">
    <name type="scientific">Rhamnella rubrinervis</name>
    <dbReference type="NCBI Taxonomy" id="2594499"/>
    <lineage>
        <taxon>Eukaryota</taxon>
        <taxon>Viridiplantae</taxon>
        <taxon>Streptophyta</taxon>
        <taxon>Embryophyta</taxon>
        <taxon>Tracheophyta</taxon>
        <taxon>Spermatophyta</taxon>
        <taxon>Magnoliopsida</taxon>
        <taxon>eudicotyledons</taxon>
        <taxon>Gunneridae</taxon>
        <taxon>Pentapetalae</taxon>
        <taxon>rosids</taxon>
        <taxon>fabids</taxon>
        <taxon>Rosales</taxon>
        <taxon>Rhamnaceae</taxon>
        <taxon>rhamnoid group</taxon>
        <taxon>Rhamneae</taxon>
        <taxon>Rhamnella</taxon>
    </lineage>
</organism>
<dbReference type="OrthoDB" id="5835829at2759"/>
<sequence length="481" mass="52835">MESSKPHAVLLSSPGLGHLIPVLELGKRLVTHHNFSATIFVVASHTSVGESQVLKSSMSPQLCDIIELPPVDISGRLDDDAEIVTVISVMMRESKPLLRSAISAMKQPPTVLIVDLFGSEALEIAEELGIPKYVFMASNAWFIALTIYLPALDKKVKGEYVDQTEPFQIPGCKSLKPEEVVDPMLDRSNQQYSEYLRIGMEFPKGDGILVNTWEDLQRTTLAALRDEKLLGRFANNLPIYPVGPLTRPVGSSTSKDQQLFAWLAKQPSESVIFVSFGSGGTLSYKQMTELAWGLELSQQRFIWVVRPPTVTNSNSAFFTSGNGGDDPSDYLPEGFIGRTNEVGQIVPLWASQVDILSHPSVGGFLSHCGWNSILESITNGVPLIAWPLYSEQKMNATLLTEELGVAVRPETLPSKKVVEREEIAKMVRKIMVEEEGFGIRAKVKELKQSAEKALSEGASSHQALSKFAETFGCVSLADMRN</sequence>
<dbReference type="PANTHER" id="PTHR48046">
    <property type="entry name" value="UDP-GLYCOSYLTRANSFERASE 72E1"/>
    <property type="match status" value="1"/>
</dbReference>
<keyword evidence="3 4" id="KW-0808">Transferase</keyword>